<reference evidence="2 3" key="1">
    <citation type="journal article" date="2013" name="PLoS Genet.">
        <title>Comparative genome structure, secondary metabolite, and effector coding capacity across Cochliobolus pathogens.</title>
        <authorList>
            <person name="Condon B.J."/>
            <person name="Leng Y."/>
            <person name="Wu D."/>
            <person name="Bushley K.E."/>
            <person name="Ohm R.A."/>
            <person name="Otillar R."/>
            <person name="Martin J."/>
            <person name="Schackwitz W."/>
            <person name="Grimwood J."/>
            <person name="MohdZainudin N."/>
            <person name="Xue C."/>
            <person name="Wang R."/>
            <person name="Manning V.A."/>
            <person name="Dhillon B."/>
            <person name="Tu Z.J."/>
            <person name="Steffenson B.J."/>
            <person name="Salamov A."/>
            <person name="Sun H."/>
            <person name="Lowry S."/>
            <person name="LaButti K."/>
            <person name="Han J."/>
            <person name="Copeland A."/>
            <person name="Lindquist E."/>
            <person name="Barry K."/>
            <person name="Schmutz J."/>
            <person name="Baker S.E."/>
            <person name="Ciuffetti L.M."/>
            <person name="Grigoriev I.V."/>
            <person name="Zhong S."/>
            <person name="Turgeon B.G."/>
        </authorList>
    </citation>
    <scope>NUCLEOTIDE SEQUENCE [LARGE SCALE GENOMIC DNA]</scope>
    <source>
        <strain evidence="2 3">26-R-13</strain>
    </source>
</reference>
<dbReference type="OrthoDB" id="3692641at2759"/>
<accession>W6Z0T1</accession>
<keyword evidence="3" id="KW-1185">Reference proteome</keyword>
<dbReference type="EMBL" id="KI964553">
    <property type="protein sequence ID" value="EUC37286.1"/>
    <property type="molecule type" value="Genomic_DNA"/>
</dbReference>
<dbReference type="RefSeq" id="XP_007708421.1">
    <property type="nucleotide sequence ID" value="XM_007710231.1"/>
</dbReference>
<evidence type="ECO:0000256" key="1">
    <source>
        <dbReference type="SAM" id="MobiDB-lite"/>
    </source>
</evidence>
<feature type="compositionally biased region" description="Polar residues" evidence="1">
    <location>
        <begin position="210"/>
        <end position="220"/>
    </location>
</feature>
<dbReference type="KEGG" id="bze:COCCADRAFT_1868"/>
<dbReference type="AlphaFoldDB" id="W6Z0T1"/>
<dbReference type="Proteomes" id="UP000053841">
    <property type="component" value="Unassembled WGS sequence"/>
</dbReference>
<name>W6Z0T1_COCC2</name>
<dbReference type="HOGENOM" id="CLU_1023571_0_0_1"/>
<feature type="compositionally biased region" description="Basic and acidic residues" evidence="1">
    <location>
        <begin position="258"/>
        <end position="272"/>
    </location>
</feature>
<protein>
    <submittedName>
        <fullName evidence="2">Uncharacterized protein</fullName>
    </submittedName>
</protein>
<feature type="region of interest" description="Disordered" evidence="1">
    <location>
        <begin position="189"/>
        <end position="272"/>
    </location>
</feature>
<dbReference type="GeneID" id="19144897"/>
<organism evidence="2 3">
    <name type="scientific">Cochliobolus carbonum (strain 26-R-13)</name>
    <name type="common">Maize leaf spot fungus</name>
    <name type="synonym">Bipolaris zeicola</name>
    <dbReference type="NCBI Taxonomy" id="930089"/>
    <lineage>
        <taxon>Eukaryota</taxon>
        <taxon>Fungi</taxon>
        <taxon>Dikarya</taxon>
        <taxon>Ascomycota</taxon>
        <taxon>Pezizomycotina</taxon>
        <taxon>Dothideomycetes</taxon>
        <taxon>Pleosporomycetidae</taxon>
        <taxon>Pleosporales</taxon>
        <taxon>Pleosporineae</taxon>
        <taxon>Pleosporaceae</taxon>
        <taxon>Bipolaris</taxon>
    </lineage>
</organism>
<gene>
    <name evidence="2" type="ORF">COCCADRAFT_1868</name>
</gene>
<evidence type="ECO:0000313" key="3">
    <source>
        <dbReference type="Proteomes" id="UP000053841"/>
    </source>
</evidence>
<feature type="compositionally biased region" description="Basic and acidic residues" evidence="1">
    <location>
        <begin position="194"/>
        <end position="204"/>
    </location>
</feature>
<feature type="compositionally biased region" description="Basic and acidic residues" evidence="1">
    <location>
        <begin position="20"/>
        <end position="40"/>
    </location>
</feature>
<proteinExistence type="predicted"/>
<evidence type="ECO:0000313" key="2">
    <source>
        <dbReference type="EMBL" id="EUC37286.1"/>
    </source>
</evidence>
<feature type="region of interest" description="Disordered" evidence="1">
    <location>
        <begin position="19"/>
        <end position="43"/>
    </location>
</feature>
<sequence>MFLGRMSLGWKRQKQCWAELEPRQHGDRTSSPKNINERPVLRAPSVLQLRPTQSVPSIAVEKDVSVRNPYTSRRCSSDPSDGTPLTHHFQLPEIRRISELMDGSQSQDSSIADSVRACEHGDLIVTHDHFDDTPDGPYTARQQQNQWKNQHWRHKDTSFLSPPATFLPMKSTPSSQIVPESDYFGKVHIGGRTTDGKEDHRTTATEDGGTRSTMNDSIKAQPSIKESGDSDGLNQKKPRGVNESSMQGCEFGRPSRGRTREELDHYSAKIGW</sequence>